<reference evidence="2 3" key="1">
    <citation type="submission" date="2023-10" db="EMBL/GenBank/DDBJ databases">
        <title>Marine bacteria isolated from horseshoe crab.</title>
        <authorList>
            <person name="Cheng T.H."/>
        </authorList>
    </citation>
    <scope>NUCLEOTIDE SEQUENCE [LARGE SCALE GENOMIC DNA]</scope>
    <source>
        <strain evidence="2 3">HSC6</strain>
    </source>
</reference>
<dbReference type="InterPro" id="IPR024952">
    <property type="entry name" value="LPP20-like_dom"/>
</dbReference>
<dbReference type="Pfam" id="PF02169">
    <property type="entry name" value="LPP20"/>
    <property type="match status" value="1"/>
</dbReference>
<name>A0ABU3ZL55_9GAMM</name>
<dbReference type="PROSITE" id="PS51257">
    <property type="entry name" value="PROKAR_LIPOPROTEIN"/>
    <property type="match status" value="1"/>
</dbReference>
<dbReference type="EMBL" id="JAWJZI010000007">
    <property type="protein sequence ID" value="MDV5170738.1"/>
    <property type="molecule type" value="Genomic_DNA"/>
</dbReference>
<feature type="domain" description="Lipoprotein LPP20-like" evidence="1">
    <location>
        <begin position="41"/>
        <end position="152"/>
    </location>
</feature>
<proteinExistence type="predicted"/>
<organism evidence="2 3">
    <name type="scientific">Photobacterium rosenbergii</name>
    <dbReference type="NCBI Taxonomy" id="294936"/>
    <lineage>
        <taxon>Bacteria</taxon>
        <taxon>Pseudomonadati</taxon>
        <taxon>Pseudomonadota</taxon>
        <taxon>Gammaproteobacteria</taxon>
        <taxon>Vibrionales</taxon>
        <taxon>Vibrionaceae</taxon>
        <taxon>Photobacterium</taxon>
    </lineage>
</organism>
<accession>A0ABU3ZL55</accession>
<keyword evidence="2" id="KW-0449">Lipoprotein</keyword>
<gene>
    <name evidence="2" type="ORF">R2X38_17170</name>
</gene>
<dbReference type="Proteomes" id="UP001186452">
    <property type="component" value="Unassembled WGS sequence"/>
</dbReference>
<comment type="caution">
    <text evidence="2">The sequence shown here is derived from an EMBL/GenBank/DDBJ whole genome shotgun (WGS) entry which is preliminary data.</text>
</comment>
<evidence type="ECO:0000313" key="2">
    <source>
        <dbReference type="EMBL" id="MDV5170738.1"/>
    </source>
</evidence>
<sequence length="196" mass="21082">MKKLLLSSAVVLGLSGCQSTGGNNIQDLTCYFPDSVQDEAPKWVCDVMPDSIAIGSVGYAKKSAAGMSVMRTIAVNDARRGLAEQFESNVNTMFKQAMATTVQSTGEAVSEEVNEQFESVTKTMTSRTLSNSRVIVTQRSPAGGLYTLVGMDQATYDSNVAQVVEAASNKESGLWNKFNNKKAEESLQQALDSMIQ</sequence>
<keyword evidence="3" id="KW-1185">Reference proteome</keyword>
<dbReference type="RefSeq" id="WP_317523549.1">
    <property type="nucleotide sequence ID" value="NZ_JAWJZI010000007.1"/>
</dbReference>
<evidence type="ECO:0000313" key="3">
    <source>
        <dbReference type="Proteomes" id="UP001186452"/>
    </source>
</evidence>
<protein>
    <submittedName>
        <fullName evidence="2">LPP20 family lipoprotein</fullName>
    </submittedName>
</protein>
<evidence type="ECO:0000259" key="1">
    <source>
        <dbReference type="Pfam" id="PF02169"/>
    </source>
</evidence>